<dbReference type="AlphaFoldDB" id="A0A8J4LKZ7"/>
<evidence type="ECO:0000256" key="1">
    <source>
        <dbReference type="ARBA" id="ARBA00004906"/>
    </source>
</evidence>
<proteinExistence type="predicted"/>
<dbReference type="InterPro" id="IPR011042">
    <property type="entry name" value="6-blade_b-propeller_TolB-like"/>
</dbReference>
<feature type="domain" description="BTB" evidence="5">
    <location>
        <begin position="553"/>
        <end position="620"/>
    </location>
</feature>
<evidence type="ECO:0000313" key="6">
    <source>
        <dbReference type="EMBL" id="GIM00459.1"/>
    </source>
</evidence>
<keyword evidence="2" id="KW-0677">Repeat</keyword>
<comment type="pathway">
    <text evidence="1">Protein modification; protein ubiquitination.</text>
</comment>
<feature type="region of interest" description="Disordered" evidence="4">
    <location>
        <begin position="1"/>
        <end position="27"/>
    </location>
</feature>
<dbReference type="CDD" id="cd18186">
    <property type="entry name" value="BTB_POZ_ZBTB_KLHL-like"/>
    <property type="match status" value="1"/>
</dbReference>
<feature type="region of interest" description="Disordered" evidence="4">
    <location>
        <begin position="118"/>
        <end position="151"/>
    </location>
</feature>
<name>A0A8J4LKZ7_9CHLO</name>
<feature type="non-terminal residue" evidence="6">
    <location>
        <position position="1"/>
    </location>
</feature>
<dbReference type="Proteomes" id="UP000722791">
    <property type="component" value="Unassembled WGS sequence"/>
</dbReference>
<accession>A0A8J4LKZ7</accession>
<dbReference type="SUPFAM" id="SSF54695">
    <property type="entry name" value="POZ domain"/>
    <property type="match status" value="1"/>
</dbReference>
<dbReference type="Pfam" id="PF01436">
    <property type="entry name" value="NHL"/>
    <property type="match status" value="2"/>
</dbReference>
<evidence type="ECO:0000313" key="7">
    <source>
        <dbReference type="Proteomes" id="UP000722791"/>
    </source>
</evidence>
<feature type="compositionally biased region" description="Polar residues" evidence="4">
    <location>
        <begin position="133"/>
        <end position="148"/>
    </location>
</feature>
<dbReference type="Gene3D" id="3.30.710.10">
    <property type="entry name" value="Potassium Channel Kv1.1, Chain A"/>
    <property type="match status" value="1"/>
</dbReference>
<dbReference type="EMBL" id="BNCQ01000007">
    <property type="protein sequence ID" value="GIM00459.1"/>
    <property type="molecule type" value="Genomic_DNA"/>
</dbReference>
<dbReference type="InterPro" id="IPR001258">
    <property type="entry name" value="NHL_repeat"/>
</dbReference>
<feature type="compositionally biased region" description="Low complexity" evidence="4">
    <location>
        <begin position="55"/>
        <end position="70"/>
    </location>
</feature>
<feature type="region of interest" description="Disordered" evidence="4">
    <location>
        <begin position="55"/>
        <end position="79"/>
    </location>
</feature>
<dbReference type="InterPro" id="IPR011333">
    <property type="entry name" value="SKP1/BTB/POZ_sf"/>
</dbReference>
<dbReference type="SUPFAM" id="SSF101898">
    <property type="entry name" value="NHL repeat"/>
    <property type="match status" value="1"/>
</dbReference>
<evidence type="ECO:0000256" key="3">
    <source>
        <dbReference type="PROSITE-ProRule" id="PRU00504"/>
    </source>
</evidence>
<comment type="caution">
    <text evidence="6">The sequence shown here is derived from an EMBL/GenBank/DDBJ whole genome shotgun (WGS) entry which is preliminary data.</text>
</comment>
<evidence type="ECO:0000259" key="5">
    <source>
        <dbReference type="PROSITE" id="PS50097"/>
    </source>
</evidence>
<dbReference type="InterPro" id="IPR000210">
    <property type="entry name" value="BTB/POZ_dom"/>
</dbReference>
<dbReference type="SMART" id="SM00225">
    <property type="entry name" value="BTB"/>
    <property type="match status" value="1"/>
</dbReference>
<reference evidence="6" key="1">
    <citation type="journal article" date="2021" name="Proc. Natl. Acad. Sci. U.S.A.">
        <title>Three genomes in the algal genus Volvox reveal the fate of a haploid sex-determining region after a transition to homothallism.</title>
        <authorList>
            <person name="Yamamoto K."/>
            <person name="Hamaji T."/>
            <person name="Kawai-Toyooka H."/>
            <person name="Matsuzaki R."/>
            <person name="Takahashi F."/>
            <person name="Nishimura Y."/>
            <person name="Kawachi M."/>
            <person name="Noguchi H."/>
            <person name="Minakuchi Y."/>
            <person name="Umen J.G."/>
            <person name="Toyoda A."/>
            <person name="Nozaki H."/>
        </authorList>
    </citation>
    <scope>NUCLEOTIDE SEQUENCE</scope>
    <source>
        <strain evidence="6">NIES-3785</strain>
    </source>
</reference>
<protein>
    <recommendedName>
        <fullName evidence="5">BTB domain-containing protein</fullName>
    </recommendedName>
</protein>
<sequence>SGFAALLRRRGGAGGESGDDSTPRRSPHKVICFPSGSWVFLPCVGNNKLITQSLNRPRVSRSSNRSSVCSAGGGSAAGGGGGVGGGLGGSSGPLVSRVPAVSTLKIFMAADGMVAATRRNGNGNGSGSGSSSTNLASNHYNHQPQQQHLQHETMGRLVAGDGDGGGGAAAGGHGAAGDMGAAGSGGSVGSAAAAMVCSAGDSGLQAPVGVAVDFSGCAYIADTGNCRILRIRLDTGEAVVLAGGGGYGHKDGPGRKAKFACPMYLALDHRDGSLVVSDQHCLRRVASDGFVTTVAGTTTPGHADGPAGHARFYNLRGVSVDGDGNIFVADSSNHCVRQLTAADSMVSTLVGSPGNAGFKDGAGADARFRNPCGVAVNLQDGMLVVADAGNNRLRKVDRDRLVTTIAGNGVAGPPAAWPQEEAALQGHLNHPQGVAIDGDGNILLSDLDNRCVRLVSPAGIITALAGNPAAGPERDEELGPPSFATGSAPQYTSFCDPQGIAVTHRGEVLVVECSANRVRVIAARLHSPHTYLAATKSTFVTDMLGLLSRADGTDVTFVVGGEELRAHRWLLAARCECFGRMLASDCLEGRTAVVEVRDCSTAAFREFLRYLYTDQLEFKGDVVLDVLLLGRKYMVGRVFQHCCSQVRRGLCGQNAMAILRWADENRVEELRPLVLRYVLQHLRHILRKYPDSLSHLEGRPDLLIQLLVAQAAVDGGATGSRAAAATAAAAAAAATATSGATGGGISAGSGAGPSSAAAAINGGGGSTIAAIAAALGDQ</sequence>
<dbReference type="Gene3D" id="2.120.10.30">
    <property type="entry name" value="TolB, C-terminal domain"/>
    <property type="match status" value="3"/>
</dbReference>
<dbReference type="PROSITE" id="PS50097">
    <property type="entry name" value="BTB"/>
    <property type="match status" value="1"/>
</dbReference>
<feature type="repeat" description="NHL" evidence="3">
    <location>
        <begin position="308"/>
        <end position="342"/>
    </location>
</feature>
<dbReference type="PROSITE" id="PS51125">
    <property type="entry name" value="NHL"/>
    <property type="match status" value="1"/>
</dbReference>
<dbReference type="PANTHER" id="PTHR46388">
    <property type="entry name" value="NHL REPEAT-CONTAINING PROTEIN 2"/>
    <property type="match status" value="1"/>
</dbReference>
<gene>
    <name evidence="6" type="ORF">Vretimale_5262</name>
</gene>
<organism evidence="6 7">
    <name type="scientific">Volvox reticuliferus</name>
    <dbReference type="NCBI Taxonomy" id="1737510"/>
    <lineage>
        <taxon>Eukaryota</taxon>
        <taxon>Viridiplantae</taxon>
        <taxon>Chlorophyta</taxon>
        <taxon>core chlorophytes</taxon>
        <taxon>Chlorophyceae</taxon>
        <taxon>CS clade</taxon>
        <taxon>Chlamydomonadales</taxon>
        <taxon>Volvocaceae</taxon>
        <taxon>Volvox</taxon>
    </lineage>
</organism>
<evidence type="ECO:0000256" key="2">
    <source>
        <dbReference type="ARBA" id="ARBA00022737"/>
    </source>
</evidence>
<evidence type="ECO:0000256" key="4">
    <source>
        <dbReference type="SAM" id="MobiDB-lite"/>
    </source>
</evidence>
<dbReference type="PANTHER" id="PTHR46388:SF2">
    <property type="entry name" value="NHL REPEAT-CONTAINING PROTEIN 2"/>
    <property type="match status" value="1"/>
</dbReference>
<dbReference type="Pfam" id="PF00651">
    <property type="entry name" value="BTB"/>
    <property type="match status" value="1"/>
</dbReference>